<dbReference type="GO" id="GO:0005886">
    <property type="term" value="C:plasma membrane"/>
    <property type="evidence" value="ECO:0007669"/>
    <property type="project" value="UniProtKB-SubCell"/>
</dbReference>
<name>X1UJQ3_9ZZZZ</name>
<keyword evidence="5 6" id="KW-0472">Membrane</keyword>
<gene>
    <name evidence="7" type="ORF">S12H4_59675</name>
</gene>
<dbReference type="CDD" id="cd06581">
    <property type="entry name" value="TM_PBP1_LivM_like"/>
    <property type="match status" value="1"/>
</dbReference>
<protein>
    <recommendedName>
        <fullName evidence="8">Branched-chain amino acid ABC transporter permease</fullName>
    </recommendedName>
</protein>
<evidence type="ECO:0008006" key="8">
    <source>
        <dbReference type="Google" id="ProtNLM"/>
    </source>
</evidence>
<organism evidence="7">
    <name type="scientific">marine sediment metagenome</name>
    <dbReference type="NCBI Taxonomy" id="412755"/>
    <lineage>
        <taxon>unclassified sequences</taxon>
        <taxon>metagenomes</taxon>
        <taxon>ecological metagenomes</taxon>
    </lineage>
</organism>
<feature type="transmembrane region" description="Helical" evidence="6">
    <location>
        <begin position="130"/>
        <end position="148"/>
    </location>
</feature>
<evidence type="ECO:0000256" key="3">
    <source>
        <dbReference type="ARBA" id="ARBA00022692"/>
    </source>
</evidence>
<feature type="transmembrane region" description="Helical" evidence="6">
    <location>
        <begin position="51"/>
        <end position="72"/>
    </location>
</feature>
<dbReference type="InterPro" id="IPR043428">
    <property type="entry name" value="LivM-like"/>
</dbReference>
<keyword evidence="3 6" id="KW-0812">Transmembrane</keyword>
<comment type="caution">
    <text evidence="7">The sequence shown here is derived from an EMBL/GenBank/DDBJ whole genome shotgun (WGS) entry which is preliminary data.</text>
</comment>
<dbReference type="EMBL" id="BARW01039062">
    <property type="protein sequence ID" value="GAJ17688.1"/>
    <property type="molecule type" value="Genomic_DNA"/>
</dbReference>
<sequence length="154" mass="17130">TLKIGAEYFVAVTFAFAEIVRLVAENEGWLTNGSFGFYGLGRPFKRFFSPYAYEFFFASLMVGSLIIAYLIMRRICDSPFGRTLKGIRENEVACKALGKDVFRDKLKSFMIGAAFAGVAGSLYVRFTTVAVPSMFVPFVTFVAWWAVMMGGKGN</sequence>
<dbReference type="InterPro" id="IPR001851">
    <property type="entry name" value="ABC_transp_permease"/>
</dbReference>
<reference evidence="7" key="1">
    <citation type="journal article" date="2014" name="Front. Microbiol.">
        <title>High frequency of phylogenetically diverse reductive dehalogenase-homologous genes in deep subseafloor sedimentary metagenomes.</title>
        <authorList>
            <person name="Kawai M."/>
            <person name="Futagami T."/>
            <person name="Toyoda A."/>
            <person name="Takaki Y."/>
            <person name="Nishi S."/>
            <person name="Hori S."/>
            <person name="Arai W."/>
            <person name="Tsubouchi T."/>
            <person name="Morono Y."/>
            <person name="Uchiyama I."/>
            <person name="Ito T."/>
            <person name="Fujiyama A."/>
            <person name="Inagaki F."/>
            <person name="Takami H."/>
        </authorList>
    </citation>
    <scope>NUCLEOTIDE SEQUENCE</scope>
    <source>
        <strain evidence="7">Expedition CK06-06</strain>
    </source>
</reference>
<keyword evidence="4 6" id="KW-1133">Transmembrane helix</keyword>
<dbReference type="GO" id="GO:0015658">
    <property type="term" value="F:branched-chain amino acid transmembrane transporter activity"/>
    <property type="evidence" value="ECO:0007669"/>
    <property type="project" value="InterPro"/>
</dbReference>
<accession>X1UJQ3</accession>
<keyword evidence="2" id="KW-1003">Cell membrane</keyword>
<feature type="non-terminal residue" evidence="7">
    <location>
        <position position="1"/>
    </location>
</feature>
<feature type="non-terminal residue" evidence="7">
    <location>
        <position position="154"/>
    </location>
</feature>
<evidence type="ECO:0000256" key="2">
    <source>
        <dbReference type="ARBA" id="ARBA00022475"/>
    </source>
</evidence>
<dbReference type="PANTHER" id="PTHR30482:SF10">
    <property type="entry name" value="HIGH-AFFINITY BRANCHED-CHAIN AMINO ACID TRANSPORT PROTEIN BRAE"/>
    <property type="match status" value="1"/>
</dbReference>
<evidence type="ECO:0000313" key="7">
    <source>
        <dbReference type="EMBL" id="GAJ17688.1"/>
    </source>
</evidence>
<proteinExistence type="predicted"/>
<evidence type="ECO:0000256" key="6">
    <source>
        <dbReference type="SAM" id="Phobius"/>
    </source>
</evidence>
<evidence type="ECO:0000256" key="1">
    <source>
        <dbReference type="ARBA" id="ARBA00004651"/>
    </source>
</evidence>
<dbReference type="AlphaFoldDB" id="X1UJQ3"/>
<dbReference type="PANTHER" id="PTHR30482">
    <property type="entry name" value="HIGH-AFFINITY BRANCHED-CHAIN AMINO ACID TRANSPORT SYSTEM PERMEASE"/>
    <property type="match status" value="1"/>
</dbReference>
<evidence type="ECO:0000256" key="5">
    <source>
        <dbReference type="ARBA" id="ARBA00023136"/>
    </source>
</evidence>
<dbReference type="Pfam" id="PF02653">
    <property type="entry name" value="BPD_transp_2"/>
    <property type="match status" value="1"/>
</dbReference>
<comment type="subcellular location">
    <subcellularLocation>
        <location evidence="1">Cell membrane</location>
        <topology evidence="1">Multi-pass membrane protein</topology>
    </subcellularLocation>
</comment>
<evidence type="ECO:0000256" key="4">
    <source>
        <dbReference type="ARBA" id="ARBA00022989"/>
    </source>
</evidence>